<name>C0CQZ8_BLAHS</name>
<dbReference type="RefSeq" id="WP_005951433.1">
    <property type="nucleotide sequence ID" value="NZ_CP136423.1"/>
</dbReference>
<dbReference type="PATRIC" id="fig|476272.21.peg.587"/>
<dbReference type="Pfam" id="PF10543">
    <property type="entry name" value="ORF6N"/>
    <property type="match status" value="1"/>
</dbReference>
<comment type="caution">
    <text evidence="3">The sequence shown here is derived from an EMBL/GenBank/DDBJ whole genome shotgun (WGS) entry which is preliminary data.</text>
</comment>
<evidence type="ECO:0000313" key="4">
    <source>
        <dbReference type="Proteomes" id="UP000003100"/>
    </source>
</evidence>
<feature type="domain" description="KilA-N DNA-binding" evidence="1">
    <location>
        <begin position="14"/>
        <end position="94"/>
    </location>
</feature>
<dbReference type="EMBL" id="ACBZ01000177">
    <property type="protein sequence ID" value="EEG47761.1"/>
    <property type="molecule type" value="Genomic_DNA"/>
</dbReference>
<dbReference type="Proteomes" id="UP000003100">
    <property type="component" value="Unassembled WGS sequence"/>
</dbReference>
<reference evidence="3 4" key="2">
    <citation type="submission" date="2009-02" db="EMBL/GenBank/DDBJ databases">
        <title>Draft genome sequence of Blautia hydrogenotrophica DSM 10507 (Ruminococcus hydrogenotrophicus DSM 10507).</title>
        <authorList>
            <person name="Sudarsanam P."/>
            <person name="Ley R."/>
            <person name="Guruge J."/>
            <person name="Turnbaugh P.J."/>
            <person name="Mahowald M."/>
            <person name="Liep D."/>
            <person name="Gordon J."/>
        </authorList>
    </citation>
    <scope>NUCLEOTIDE SEQUENCE [LARGE SCALE GENOMIC DNA]</scope>
    <source>
        <strain evidence="4">DSM 10507 / JCM 14656 / S5a33</strain>
    </source>
</reference>
<dbReference type="eggNOG" id="COG3646">
    <property type="taxonomic scope" value="Bacteria"/>
</dbReference>
<dbReference type="AlphaFoldDB" id="C0CQZ8"/>
<protein>
    <recommendedName>
        <fullName evidence="5">KilA-N DNA-binding domain-containing protein</fullName>
    </recommendedName>
</protein>
<dbReference type="GeneID" id="86822262"/>
<evidence type="ECO:0000259" key="2">
    <source>
        <dbReference type="Pfam" id="PF10552"/>
    </source>
</evidence>
<gene>
    <name evidence="3" type="ORF">RUMHYD_03311</name>
</gene>
<accession>C0CQZ8</accession>
<feature type="domain" description="ORF6C" evidence="2">
    <location>
        <begin position="132"/>
        <end position="227"/>
    </location>
</feature>
<dbReference type="Pfam" id="PF10552">
    <property type="entry name" value="ORF6C"/>
    <property type="match status" value="1"/>
</dbReference>
<dbReference type="HOGENOM" id="CLU_046670_2_2_9"/>
<evidence type="ECO:0000313" key="3">
    <source>
        <dbReference type="EMBL" id="EEG47761.1"/>
    </source>
</evidence>
<sequence>MGELQKIGNHEISVKTYKGKRVVTFKDIDTVHERPDGTANKRFLDNKKRFIKGEDYFIVSNSEIRKSHIIAISDSDFMDKVFITESGYLMLVKSFTDDLAWTVQRQLVDSYFRVNRRMTPEEMMRVQLGMLDGHEERISRLENTMNIDYGQQRVLEKEVAAVVIESLGGKDSTAYHEISKKVFSECNRDVKDYFHVNSRNNIPRLRFDDAVDYIRNWTPCSNTRMAIKECNAKINI</sequence>
<evidence type="ECO:0000259" key="1">
    <source>
        <dbReference type="Pfam" id="PF10543"/>
    </source>
</evidence>
<dbReference type="InterPro" id="IPR018873">
    <property type="entry name" value="KilA-N_DNA-bd_domain"/>
</dbReference>
<organism evidence="3 4">
    <name type="scientific">Blautia hydrogenotrophica (strain DSM 10507 / JCM 14656 / S5a33)</name>
    <name type="common">Ruminococcus hydrogenotrophicus</name>
    <dbReference type="NCBI Taxonomy" id="476272"/>
    <lineage>
        <taxon>Bacteria</taxon>
        <taxon>Bacillati</taxon>
        <taxon>Bacillota</taxon>
        <taxon>Clostridia</taxon>
        <taxon>Lachnospirales</taxon>
        <taxon>Lachnospiraceae</taxon>
        <taxon>Blautia</taxon>
    </lineage>
</organism>
<proteinExistence type="predicted"/>
<reference evidence="3 4" key="1">
    <citation type="submission" date="2009-01" db="EMBL/GenBank/DDBJ databases">
        <authorList>
            <person name="Fulton L."/>
            <person name="Clifton S."/>
            <person name="Fulton B."/>
            <person name="Xu J."/>
            <person name="Minx P."/>
            <person name="Pepin K.H."/>
            <person name="Johnson M."/>
            <person name="Bhonagiri V."/>
            <person name="Nash W.E."/>
            <person name="Mardis E.R."/>
            <person name="Wilson R.K."/>
        </authorList>
    </citation>
    <scope>NUCLEOTIDE SEQUENCE [LARGE SCALE GENOMIC DNA]</scope>
    <source>
        <strain evidence="4">DSM 10507 / JCM 14656 / S5a33</strain>
    </source>
</reference>
<evidence type="ECO:0008006" key="5">
    <source>
        <dbReference type="Google" id="ProtNLM"/>
    </source>
</evidence>
<dbReference type="InterPro" id="IPR018878">
    <property type="entry name" value="ORF6C_dom"/>
</dbReference>
<keyword evidence="4" id="KW-1185">Reference proteome</keyword>